<dbReference type="PANTHER" id="PTHR33116">
    <property type="entry name" value="REVERSE TRANSCRIPTASE ZINC-BINDING DOMAIN-CONTAINING PROTEIN-RELATED-RELATED"/>
    <property type="match status" value="1"/>
</dbReference>
<dbReference type="RefSeq" id="XP_018474039.1">
    <property type="nucleotide sequence ID" value="XM_018618537.1"/>
</dbReference>
<dbReference type="AlphaFoldDB" id="A0A6J0MPH5"/>
<protein>
    <submittedName>
        <fullName evidence="3">Uncharacterized protein LOC108845308</fullName>
    </submittedName>
</protein>
<dbReference type="GeneID" id="108845308"/>
<organism evidence="2 3">
    <name type="scientific">Raphanus sativus</name>
    <name type="common">Radish</name>
    <name type="synonym">Raphanus raphanistrum var. sativus</name>
    <dbReference type="NCBI Taxonomy" id="3726"/>
    <lineage>
        <taxon>Eukaryota</taxon>
        <taxon>Viridiplantae</taxon>
        <taxon>Streptophyta</taxon>
        <taxon>Embryophyta</taxon>
        <taxon>Tracheophyta</taxon>
        <taxon>Spermatophyta</taxon>
        <taxon>Magnoliopsida</taxon>
        <taxon>eudicotyledons</taxon>
        <taxon>Gunneridae</taxon>
        <taxon>Pentapetalae</taxon>
        <taxon>rosids</taxon>
        <taxon>malvids</taxon>
        <taxon>Brassicales</taxon>
        <taxon>Brassicaceae</taxon>
        <taxon>Brassiceae</taxon>
        <taxon>Raphanus</taxon>
    </lineage>
</organism>
<dbReference type="InterPro" id="IPR026960">
    <property type="entry name" value="RVT-Znf"/>
</dbReference>
<reference evidence="2" key="1">
    <citation type="journal article" date="2019" name="Database">
        <title>The radish genome database (RadishGD): an integrated information resource for radish genomics.</title>
        <authorList>
            <person name="Yu H.J."/>
            <person name="Baek S."/>
            <person name="Lee Y.J."/>
            <person name="Cho A."/>
            <person name="Mun J.H."/>
        </authorList>
    </citation>
    <scope>NUCLEOTIDE SEQUENCE [LARGE SCALE GENOMIC DNA]</scope>
    <source>
        <strain evidence="2">cv. WK10039</strain>
    </source>
</reference>
<evidence type="ECO:0000259" key="1">
    <source>
        <dbReference type="Pfam" id="PF13966"/>
    </source>
</evidence>
<dbReference type="KEGG" id="rsz:108845308"/>
<dbReference type="OrthoDB" id="1105397at2759"/>
<dbReference type="Proteomes" id="UP000504610">
    <property type="component" value="Chromosome 3"/>
</dbReference>
<evidence type="ECO:0000313" key="3">
    <source>
        <dbReference type="RefSeq" id="XP_018474039.1"/>
    </source>
</evidence>
<feature type="domain" description="Reverse transcriptase zinc-binding" evidence="1">
    <location>
        <begin position="622"/>
        <end position="709"/>
    </location>
</feature>
<proteinExistence type="predicted"/>
<evidence type="ECO:0000313" key="2">
    <source>
        <dbReference type="Proteomes" id="UP000504610"/>
    </source>
</evidence>
<name>A0A6J0MPH5_RAPSA</name>
<gene>
    <name evidence="3" type="primary">LOC108845308</name>
</gene>
<dbReference type="PANTHER" id="PTHR33116:SF86">
    <property type="entry name" value="REVERSE TRANSCRIPTASE DOMAIN-CONTAINING PROTEIN"/>
    <property type="match status" value="1"/>
</dbReference>
<dbReference type="Pfam" id="PF13966">
    <property type="entry name" value="zf-RVT"/>
    <property type="match status" value="1"/>
</dbReference>
<keyword evidence="2" id="KW-1185">Reference proteome</keyword>
<reference evidence="3" key="2">
    <citation type="submission" date="2025-08" db="UniProtKB">
        <authorList>
            <consortium name="RefSeq"/>
        </authorList>
    </citation>
    <scope>IDENTIFICATION</scope>
    <source>
        <tissue evidence="3">Leaf</tissue>
    </source>
</reference>
<sequence length="743" mass="84572">MEKRSEVFGELMNPLSLLLKWYMLADLKNSRVKEHVSNAWGFADGRGNKSVSARIKACRKSLSALKKRANMNSRSRIEQAEIALERKQSAFMPSTATIQFLKRELMRAQKDEETYWWQKSKDKWLSGGDRNSRFFHNLVKASRQRNSIVKLVNSEGVEVFSEPAKGEVATEFYARLFQSSNPSPFTSWFSDMRPQVSPQMNEELTKPVFENEVKEAVFSIKPSKAPGPDGMSALFFQKFWHVIREQFVKEVQLFFETRLSHLLRKAEREGRVQGIMFGETGPSVNHMLFADDCLIACKANDVQSSALQEIFTQYADVTGQMVNLEKSSIIFGRGVLEENKTRMKQKLGIVAEGGEGKYLGLPEVLKSSKVQAFSYLKERMSKKISGWHAKTLSQGGKEVLLKVVAAALPIHAMSVYKIPKTVISSLHSIMASFWWSNVEYKRRIHWLSWDKFCLPKENGGMGFIDIQCFNQALLAQQAWRITQYDQSLLAQVLRGKYFPNKYLVNAQLGSKPSYAWRSLLYGRDLLITGLKHLVGDGSSLHVWSDAWLEDDAGCCKAPIRRNKCFDANLRVSDLIDYPKRRWDRQKLEELFIYADVNVLMMNQPAVNDRDSWAWRLNKSGAYSVSSGYKVAFSALHQELIKDQAELPSINPLKAEIWNLKAPSKIKVFMWKALAGALSVLDNLRHQGMKCDSVCQTCGMDGESITMCFSLALFQGKFGFSLASHICAADSMMNRFFKTRVIFS</sequence>
<accession>A0A6J0MPH5</accession>